<dbReference type="AlphaFoldDB" id="A0A8S1IQK9"/>
<dbReference type="PANTHER" id="PTHR31407:SF18">
    <property type="entry name" value="PSBP DOMAIN-CONTAINING PROTEIN 6, CHLOROPLASTIC"/>
    <property type="match status" value="1"/>
</dbReference>
<dbReference type="InterPro" id="IPR016123">
    <property type="entry name" value="Mog1/PsbP_a/b/a-sand"/>
</dbReference>
<accession>A0A8S1IQK9</accession>
<dbReference type="InterPro" id="IPR002683">
    <property type="entry name" value="PsbP_C"/>
</dbReference>
<protein>
    <recommendedName>
        <fullName evidence="1">PsbP C-terminal domain-containing protein</fullName>
    </recommendedName>
</protein>
<organism evidence="2 3">
    <name type="scientific">Ostreobium quekettii</name>
    <dbReference type="NCBI Taxonomy" id="121088"/>
    <lineage>
        <taxon>Eukaryota</taxon>
        <taxon>Viridiplantae</taxon>
        <taxon>Chlorophyta</taxon>
        <taxon>core chlorophytes</taxon>
        <taxon>Ulvophyceae</taxon>
        <taxon>TCBD clade</taxon>
        <taxon>Bryopsidales</taxon>
        <taxon>Ostreobineae</taxon>
        <taxon>Ostreobiaceae</taxon>
        <taxon>Ostreobium</taxon>
    </lineage>
</organism>
<dbReference type="GO" id="GO:0019898">
    <property type="term" value="C:extrinsic component of membrane"/>
    <property type="evidence" value="ECO:0007669"/>
    <property type="project" value="InterPro"/>
</dbReference>
<dbReference type="SUPFAM" id="SSF55724">
    <property type="entry name" value="Mog1p/PsbP-like"/>
    <property type="match status" value="1"/>
</dbReference>
<comment type="caution">
    <text evidence="2">The sequence shown here is derived from an EMBL/GenBank/DDBJ whole genome shotgun (WGS) entry which is preliminary data.</text>
</comment>
<proteinExistence type="predicted"/>
<reference evidence="2" key="1">
    <citation type="submission" date="2020-12" db="EMBL/GenBank/DDBJ databases">
        <authorList>
            <person name="Iha C."/>
        </authorList>
    </citation>
    <scope>NUCLEOTIDE SEQUENCE</scope>
</reference>
<dbReference type="Pfam" id="PF01789">
    <property type="entry name" value="PsbP"/>
    <property type="match status" value="1"/>
</dbReference>
<feature type="domain" description="PsbP C-terminal" evidence="1">
    <location>
        <begin position="114"/>
        <end position="276"/>
    </location>
</feature>
<dbReference type="Proteomes" id="UP000708148">
    <property type="component" value="Unassembled WGS sequence"/>
</dbReference>
<dbReference type="PANTHER" id="PTHR31407">
    <property type="match status" value="1"/>
</dbReference>
<sequence>MSFAPCAHSSHAACGGRRAVLVGKAPGHSGACGQAEAVRNGAGAVQDVVEVSRRALMIAAPVAGVGLLGAADGAQGKTVEAAEVGEYLPPSNIDGFVKFVPDAQKTPAIRAGTVDPKNPYSFSLPTTWREGKVANILSGNYCQPRCDEPWTEVIFNDASEGRVAVLVTPLFRLTSKREAKMEEVGSTKGVLQSIGPYITGTVLDEEDLVSAESKKQDDGRTYYMYEVNTPYGTFGTHAVASCTTKGDLALLLVATANDKQWAKSQSNLRKIASSFRA</sequence>
<name>A0A8S1IQK9_9CHLO</name>
<dbReference type="OrthoDB" id="512438at2759"/>
<dbReference type="GO" id="GO:0015979">
    <property type="term" value="P:photosynthesis"/>
    <property type="evidence" value="ECO:0007669"/>
    <property type="project" value="InterPro"/>
</dbReference>
<dbReference type="EMBL" id="CAJHUC010000598">
    <property type="protein sequence ID" value="CAD7697068.1"/>
    <property type="molecule type" value="Genomic_DNA"/>
</dbReference>
<keyword evidence="3" id="KW-1185">Reference proteome</keyword>
<dbReference type="GO" id="GO:0009654">
    <property type="term" value="C:photosystem II oxygen evolving complex"/>
    <property type="evidence" value="ECO:0007669"/>
    <property type="project" value="InterPro"/>
</dbReference>
<evidence type="ECO:0000313" key="2">
    <source>
        <dbReference type="EMBL" id="CAD7697068.1"/>
    </source>
</evidence>
<dbReference type="GO" id="GO:0005509">
    <property type="term" value="F:calcium ion binding"/>
    <property type="evidence" value="ECO:0007669"/>
    <property type="project" value="InterPro"/>
</dbReference>
<evidence type="ECO:0000259" key="1">
    <source>
        <dbReference type="Pfam" id="PF01789"/>
    </source>
</evidence>
<evidence type="ECO:0000313" key="3">
    <source>
        <dbReference type="Proteomes" id="UP000708148"/>
    </source>
</evidence>
<gene>
    <name evidence="2" type="ORF">OSTQU699_LOCUS2429</name>
</gene>
<dbReference type="Gene3D" id="3.40.1000.10">
    <property type="entry name" value="Mog1/PsbP, alpha/beta/alpha sandwich"/>
    <property type="match status" value="1"/>
</dbReference>